<comment type="caution">
    <text evidence="3">The sequence shown here is derived from an EMBL/GenBank/DDBJ whole genome shotgun (WGS) entry which is preliminary data.</text>
</comment>
<evidence type="ECO:0000313" key="3">
    <source>
        <dbReference type="EMBL" id="ORX58017.1"/>
    </source>
</evidence>
<dbReference type="Proteomes" id="UP000242146">
    <property type="component" value="Unassembled WGS sequence"/>
</dbReference>
<dbReference type="PANTHER" id="PTHR39639">
    <property type="entry name" value="CHROMOSOME 16, WHOLE GENOME SHOTGUN SEQUENCE"/>
    <property type="match status" value="1"/>
</dbReference>
<dbReference type="STRING" id="101127.A0A1X2GNM3"/>
<feature type="region of interest" description="Disordered" evidence="1">
    <location>
        <begin position="314"/>
        <end position="426"/>
    </location>
</feature>
<dbReference type="PANTHER" id="PTHR39639:SF1">
    <property type="entry name" value="DUF262 DOMAIN-CONTAINING PROTEIN"/>
    <property type="match status" value="1"/>
</dbReference>
<protein>
    <recommendedName>
        <fullName evidence="2">GmrSD restriction endonucleases N-terminal domain-containing protein</fullName>
    </recommendedName>
</protein>
<feature type="compositionally biased region" description="Low complexity" evidence="1">
    <location>
        <begin position="316"/>
        <end position="328"/>
    </location>
</feature>
<dbReference type="AlphaFoldDB" id="A0A1X2GNM3"/>
<name>A0A1X2GNM3_9FUNG</name>
<dbReference type="OrthoDB" id="5419821at2759"/>
<dbReference type="EMBL" id="MCGT01000007">
    <property type="protein sequence ID" value="ORX58017.1"/>
    <property type="molecule type" value="Genomic_DNA"/>
</dbReference>
<dbReference type="Pfam" id="PF03235">
    <property type="entry name" value="GmrSD_N"/>
    <property type="match status" value="1"/>
</dbReference>
<dbReference type="InterPro" id="IPR004919">
    <property type="entry name" value="GmrSD_N"/>
</dbReference>
<accession>A0A1X2GNM3</accession>
<proteinExistence type="predicted"/>
<evidence type="ECO:0000256" key="1">
    <source>
        <dbReference type="SAM" id="MobiDB-lite"/>
    </source>
</evidence>
<sequence length="426" mass="48292">MGMLIDSVLKNYYIPPLIMTLRPNPSNPHALVNVCIDGKQRLTSINRFMDNQIPFIDDSYEPPRQVYYGSDDPNASVLGRETLTNAQREQFDNFQVTIMGYHELDEHEELEIFSRVQMGTSLTSAEKLQATNTPISNLVRLMLRNYPEIKSIMQTRRGQDFQLITQVACLLYSRDSDRLATPIRLMAFLQDPYIQLSSTFQRSLNWVFSKIREMNAQSTEANGYFHVVRHPTNGSRKRKNILTIEFLLLCKYLDEVSGKQRPIPELLEDLADLRTYIMYSYTGPAATGTPCYLAGLTWIEKRVALADRDAHEVAIQTSAPSSQQPASTRRNSRSHIQHSSRGQHHGNVNSVKPESFIGQAGPSTSPTPAPSSNPRQRYDNDASSQQRKRHRAEPVVIAHAPSSERVSSNARPMARRGRPRPRPARA</sequence>
<gene>
    <name evidence="3" type="ORF">DM01DRAFT_1333693</name>
</gene>
<evidence type="ECO:0000259" key="2">
    <source>
        <dbReference type="Pfam" id="PF03235"/>
    </source>
</evidence>
<organism evidence="3 4">
    <name type="scientific">Hesseltinella vesiculosa</name>
    <dbReference type="NCBI Taxonomy" id="101127"/>
    <lineage>
        <taxon>Eukaryota</taxon>
        <taxon>Fungi</taxon>
        <taxon>Fungi incertae sedis</taxon>
        <taxon>Mucoromycota</taxon>
        <taxon>Mucoromycotina</taxon>
        <taxon>Mucoromycetes</taxon>
        <taxon>Mucorales</taxon>
        <taxon>Cunninghamellaceae</taxon>
        <taxon>Hesseltinella</taxon>
    </lineage>
</organism>
<reference evidence="3 4" key="1">
    <citation type="submission" date="2016-07" db="EMBL/GenBank/DDBJ databases">
        <title>Pervasive Adenine N6-methylation of Active Genes in Fungi.</title>
        <authorList>
            <consortium name="DOE Joint Genome Institute"/>
            <person name="Mondo S.J."/>
            <person name="Dannebaum R.O."/>
            <person name="Kuo R.C."/>
            <person name="Labutti K."/>
            <person name="Haridas S."/>
            <person name="Kuo A."/>
            <person name="Salamov A."/>
            <person name="Ahrendt S.R."/>
            <person name="Lipzen A."/>
            <person name="Sullivan W."/>
            <person name="Andreopoulos W.B."/>
            <person name="Clum A."/>
            <person name="Lindquist E."/>
            <person name="Daum C."/>
            <person name="Ramamoorthy G.K."/>
            <person name="Gryganskyi A."/>
            <person name="Culley D."/>
            <person name="Magnuson J.K."/>
            <person name="James T.Y."/>
            <person name="O'Malley M.A."/>
            <person name="Stajich J.E."/>
            <person name="Spatafora J.W."/>
            <person name="Visel A."/>
            <person name="Grigoriev I.V."/>
        </authorList>
    </citation>
    <scope>NUCLEOTIDE SEQUENCE [LARGE SCALE GENOMIC DNA]</scope>
    <source>
        <strain evidence="3 4">NRRL 3301</strain>
    </source>
</reference>
<feature type="compositionally biased region" description="Basic residues" evidence="1">
    <location>
        <begin position="330"/>
        <end position="344"/>
    </location>
</feature>
<keyword evidence="4" id="KW-1185">Reference proteome</keyword>
<evidence type="ECO:0000313" key="4">
    <source>
        <dbReference type="Proteomes" id="UP000242146"/>
    </source>
</evidence>
<feature type="domain" description="GmrSD restriction endonucleases N-terminal" evidence="2">
    <location>
        <begin position="3"/>
        <end position="137"/>
    </location>
</feature>
<feature type="compositionally biased region" description="Basic residues" evidence="1">
    <location>
        <begin position="413"/>
        <end position="426"/>
    </location>
</feature>